<dbReference type="Pfam" id="PF02116">
    <property type="entry name" value="STE2"/>
    <property type="match status" value="1"/>
</dbReference>
<dbReference type="PANTHER" id="PTHR28009">
    <property type="entry name" value="PHEROMONE ALPHA FACTOR RECEPTOR"/>
    <property type="match status" value="1"/>
</dbReference>
<feature type="transmembrane region" description="Helical" evidence="2">
    <location>
        <begin position="173"/>
        <end position="196"/>
    </location>
</feature>
<protein>
    <recommendedName>
        <fullName evidence="5">Pheromone alpha factor receptor</fullName>
    </recommendedName>
</protein>
<keyword evidence="2" id="KW-0812">Transmembrane</keyword>
<dbReference type="GeneID" id="96003684"/>
<dbReference type="InterPro" id="IPR027458">
    <property type="entry name" value="STE2_TM1-TM2_sf"/>
</dbReference>
<dbReference type="GO" id="GO:0000750">
    <property type="term" value="P:pheromone-dependent signal transduction involved in conjugation with cellular fusion"/>
    <property type="evidence" value="ECO:0007669"/>
    <property type="project" value="TreeGrafter"/>
</dbReference>
<feature type="transmembrane region" description="Helical" evidence="2">
    <location>
        <begin position="292"/>
        <end position="312"/>
    </location>
</feature>
<dbReference type="InterPro" id="IPR000366">
    <property type="entry name" value="GPCR_STE2"/>
</dbReference>
<dbReference type="AlphaFoldDB" id="A0AB34KW20"/>
<feature type="transmembrane region" description="Helical" evidence="2">
    <location>
        <begin position="260"/>
        <end position="286"/>
    </location>
</feature>
<evidence type="ECO:0000313" key="4">
    <source>
        <dbReference type="Proteomes" id="UP000803884"/>
    </source>
</evidence>
<organism evidence="3 4">
    <name type="scientific">Cladosporium halotolerans</name>
    <dbReference type="NCBI Taxonomy" id="1052096"/>
    <lineage>
        <taxon>Eukaryota</taxon>
        <taxon>Fungi</taxon>
        <taxon>Dikarya</taxon>
        <taxon>Ascomycota</taxon>
        <taxon>Pezizomycotina</taxon>
        <taxon>Dothideomycetes</taxon>
        <taxon>Dothideomycetidae</taxon>
        <taxon>Cladosporiales</taxon>
        <taxon>Cladosporiaceae</taxon>
        <taxon>Cladosporium</taxon>
    </lineage>
</organism>
<comment type="caution">
    <text evidence="3">The sequence shown here is derived from an EMBL/GenBank/DDBJ whole genome shotgun (WGS) entry which is preliminary data.</text>
</comment>
<evidence type="ECO:0008006" key="5">
    <source>
        <dbReference type="Google" id="ProtNLM"/>
    </source>
</evidence>
<feature type="transmembrane region" description="Helical" evidence="2">
    <location>
        <begin position="227"/>
        <end position="248"/>
    </location>
</feature>
<reference evidence="3 4" key="1">
    <citation type="journal article" date="2020" name="Microbiol. Resour. Announc.">
        <title>Draft Genome Sequence of a Cladosporium Species Isolated from the Mesophotic Ascidian Didemnum maculosum.</title>
        <authorList>
            <person name="Gioti A."/>
            <person name="Siaperas R."/>
            <person name="Nikolaivits E."/>
            <person name="Le Goff G."/>
            <person name="Ouazzani J."/>
            <person name="Kotoulas G."/>
            <person name="Topakas E."/>
        </authorList>
    </citation>
    <scope>NUCLEOTIDE SEQUENCE [LARGE SCALE GENOMIC DNA]</scope>
    <source>
        <strain evidence="3 4">TM138-S3</strain>
    </source>
</reference>
<gene>
    <name evidence="3" type="ORF">WHR41_02240</name>
</gene>
<evidence type="ECO:0000256" key="2">
    <source>
        <dbReference type="SAM" id="Phobius"/>
    </source>
</evidence>
<feature type="transmembrane region" description="Helical" evidence="2">
    <location>
        <begin position="89"/>
        <end position="122"/>
    </location>
</feature>
<dbReference type="PANTHER" id="PTHR28009:SF1">
    <property type="entry name" value="PHEROMONE ALPHA FACTOR RECEPTOR"/>
    <property type="match status" value="1"/>
</dbReference>
<dbReference type="GO" id="GO:0004932">
    <property type="term" value="F:mating-type factor pheromone receptor activity"/>
    <property type="evidence" value="ECO:0007669"/>
    <property type="project" value="InterPro"/>
</dbReference>
<dbReference type="Gene3D" id="1.10.287.920">
    <property type="entry name" value="Pheromone alpha factor receptor"/>
    <property type="match status" value="1"/>
</dbReference>
<feature type="transmembrane region" description="Helical" evidence="2">
    <location>
        <begin position="58"/>
        <end position="77"/>
    </location>
</feature>
<dbReference type="PRINTS" id="PR00250">
    <property type="entry name" value="GPCRSTE2"/>
</dbReference>
<proteinExistence type="predicted"/>
<evidence type="ECO:0000313" key="3">
    <source>
        <dbReference type="EMBL" id="KAL1589137.1"/>
    </source>
</evidence>
<dbReference type="CDD" id="cd14939">
    <property type="entry name" value="7tmD_STE2"/>
    <property type="match status" value="1"/>
</dbReference>
<name>A0AB34KW20_9PEZI</name>
<dbReference type="RefSeq" id="XP_069232242.1">
    <property type="nucleotide sequence ID" value="XM_069370846.1"/>
</dbReference>
<keyword evidence="2" id="KW-0472">Membrane</keyword>
<sequence length="434" mass="47120">MENATPITDVEDGMPTALPPDFNVFNQTFDLMSSDGSGLQTVSTLDIDLIRLTAVRTAIVFGTQLGASAILLLVLLLMTPVAKRRSLSWIFNVLALVCNIIRTTIQCLEMTGPFLNFVLVVLQEYGTTDLTKHIRMSIANSVITTLVFVFIELALVTQVHVICAAAMVRLHRIITMTFCGVVATLAVSFRMVLMVINCQNIADLATGDGPSEETSKRQDWAQSNSNIMAIVSICVFSAVFCTKLGLAIRSRRSLGLKQFGAMQIVFIMGCQTLTIPVIFAILDYYAIRGAQLGSYVETLVAIFLPLSSMWATTNVKSKHIAMPMNEKAGHRAIPVGHSDFTTGGGSSHGGTKKQLLDDSTSDTLINRTPSSSCNKSPTKYEARNEPRVSVTGGHRNSYLSDGADLELGKLGNNIHVDKSYTVLSEPDWSIGRAT</sequence>
<feature type="compositionally biased region" description="Polar residues" evidence="1">
    <location>
        <begin position="357"/>
        <end position="377"/>
    </location>
</feature>
<keyword evidence="4" id="KW-1185">Reference proteome</keyword>
<keyword evidence="2" id="KW-1133">Transmembrane helix</keyword>
<feature type="region of interest" description="Disordered" evidence="1">
    <location>
        <begin position="333"/>
        <end position="396"/>
    </location>
</feature>
<feature type="transmembrane region" description="Helical" evidence="2">
    <location>
        <begin position="142"/>
        <end position="166"/>
    </location>
</feature>
<dbReference type="EMBL" id="JAAQHG020000005">
    <property type="protein sequence ID" value="KAL1589137.1"/>
    <property type="molecule type" value="Genomic_DNA"/>
</dbReference>
<evidence type="ECO:0000256" key="1">
    <source>
        <dbReference type="SAM" id="MobiDB-lite"/>
    </source>
</evidence>
<dbReference type="Proteomes" id="UP000803884">
    <property type="component" value="Unassembled WGS sequence"/>
</dbReference>
<accession>A0AB34KW20</accession>
<dbReference type="GO" id="GO:0038038">
    <property type="term" value="C:G protein-coupled receptor homodimeric complex"/>
    <property type="evidence" value="ECO:0007669"/>
    <property type="project" value="TreeGrafter"/>
</dbReference>